<proteinExistence type="predicted"/>
<reference evidence="1 2" key="2">
    <citation type="submission" date="2018-11" db="EMBL/GenBank/DDBJ databases">
        <authorList>
            <consortium name="Pathogen Informatics"/>
        </authorList>
    </citation>
    <scope>NUCLEOTIDE SEQUENCE [LARGE SCALE GENOMIC DNA]</scope>
</reference>
<sequence>MSLNFGGITMYRQLTGIAPYKDGSAIFFKITS</sequence>
<gene>
    <name evidence="1" type="ORF">TCLT_LOCUS3525</name>
</gene>
<keyword evidence="2" id="KW-1185">Reference proteome</keyword>
<evidence type="ECO:0000313" key="1">
    <source>
        <dbReference type="EMBL" id="VDN00058.1"/>
    </source>
</evidence>
<name>A0A0N5CTH4_THECL</name>
<protein>
    <submittedName>
        <fullName evidence="3">Phage tail protein</fullName>
    </submittedName>
</protein>
<accession>A0A0N5CTH4</accession>
<dbReference type="EMBL" id="UYYF01001691">
    <property type="protein sequence ID" value="VDN00058.1"/>
    <property type="molecule type" value="Genomic_DNA"/>
</dbReference>
<evidence type="ECO:0000313" key="2">
    <source>
        <dbReference type="Proteomes" id="UP000276776"/>
    </source>
</evidence>
<dbReference type="WBParaSite" id="TCLT_0000353401-mRNA-1">
    <property type="protein sequence ID" value="TCLT_0000353401-mRNA-1"/>
    <property type="gene ID" value="TCLT_0000353401"/>
</dbReference>
<organism evidence="3">
    <name type="scientific">Thelazia callipaeda</name>
    <name type="common">Oriental eyeworm</name>
    <name type="synonym">Parasitic nematode</name>
    <dbReference type="NCBI Taxonomy" id="103827"/>
    <lineage>
        <taxon>Eukaryota</taxon>
        <taxon>Metazoa</taxon>
        <taxon>Ecdysozoa</taxon>
        <taxon>Nematoda</taxon>
        <taxon>Chromadorea</taxon>
        <taxon>Rhabditida</taxon>
        <taxon>Spirurina</taxon>
        <taxon>Spiruromorpha</taxon>
        <taxon>Thelazioidea</taxon>
        <taxon>Thelaziidae</taxon>
        <taxon>Thelazia</taxon>
    </lineage>
</organism>
<dbReference type="Proteomes" id="UP000276776">
    <property type="component" value="Unassembled WGS sequence"/>
</dbReference>
<dbReference type="AlphaFoldDB" id="A0A0N5CTH4"/>
<evidence type="ECO:0000313" key="3">
    <source>
        <dbReference type="WBParaSite" id="TCLT_0000353401-mRNA-1"/>
    </source>
</evidence>
<reference evidence="3" key="1">
    <citation type="submission" date="2017-02" db="UniProtKB">
        <authorList>
            <consortium name="WormBaseParasite"/>
        </authorList>
    </citation>
    <scope>IDENTIFICATION</scope>
</reference>